<keyword evidence="21" id="KW-1185">Reference proteome</keyword>
<evidence type="ECO:0000256" key="17">
    <source>
        <dbReference type="SAM" id="Coils"/>
    </source>
</evidence>
<keyword evidence="4 15" id="KW-0227">DNA damage</keyword>
<keyword evidence="7 15" id="KW-0269">Exonuclease</keyword>
<dbReference type="HAMAP" id="MF_01485">
    <property type="entry name" value="RecB"/>
    <property type="match status" value="1"/>
</dbReference>
<feature type="region of interest" description="DNA-binding and helicase activity, interacts with RecC" evidence="15">
    <location>
        <begin position="1"/>
        <end position="905"/>
    </location>
</feature>
<feature type="region of interest" description="Nuclease activity, interacts with RecD and RecA" evidence="15">
    <location>
        <begin position="949"/>
        <end position="1292"/>
    </location>
</feature>
<evidence type="ECO:0000256" key="9">
    <source>
        <dbReference type="ARBA" id="ARBA00022842"/>
    </source>
</evidence>
<dbReference type="GO" id="GO:0016887">
    <property type="term" value="F:ATP hydrolysis activity"/>
    <property type="evidence" value="ECO:0007669"/>
    <property type="project" value="RHEA"/>
</dbReference>
<dbReference type="Gene3D" id="3.90.320.10">
    <property type="match status" value="1"/>
</dbReference>
<evidence type="ECO:0000256" key="11">
    <source>
        <dbReference type="ARBA" id="ARBA00023204"/>
    </source>
</evidence>
<evidence type="ECO:0000256" key="12">
    <source>
        <dbReference type="ARBA" id="ARBA00023235"/>
    </source>
</evidence>
<dbReference type="GO" id="GO:0043138">
    <property type="term" value="F:3'-5' DNA helicase activity"/>
    <property type="evidence" value="ECO:0007669"/>
    <property type="project" value="UniProtKB-UniRule"/>
</dbReference>
<comment type="catalytic activity">
    <reaction evidence="13 15">
        <text>Couples ATP hydrolysis with the unwinding of duplex DNA by translocating in the 3'-5' direction.</text>
        <dbReference type="EC" id="5.6.2.4"/>
    </reaction>
</comment>
<feature type="domain" description="UvrD-like helicase C-terminal" evidence="19">
    <location>
        <begin position="524"/>
        <end position="801"/>
    </location>
</feature>
<comment type="catalytic activity">
    <reaction evidence="14 15">
        <text>ATP + H2O = ADP + phosphate + H(+)</text>
        <dbReference type="Rhea" id="RHEA:13065"/>
        <dbReference type="ChEBI" id="CHEBI:15377"/>
        <dbReference type="ChEBI" id="CHEBI:15378"/>
        <dbReference type="ChEBI" id="CHEBI:30616"/>
        <dbReference type="ChEBI" id="CHEBI:43474"/>
        <dbReference type="ChEBI" id="CHEBI:456216"/>
        <dbReference type="EC" id="5.6.2.4"/>
    </reaction>
</comment>
<dbReference type="PROSITE" id="PS51198">
    <property type="entry name" value="UVRD_HELICASE_ATP_BIND"/>
    <property type="match status" value="1"/>
</dbReference>
<dbReference type="OrthoDB" id="5905204at2"/>
<feature type="coiled-coil region" evidence="17">
    <location>
        <begin position="259"/>
        <end position="286"/>
    </location>
</feature>
<dbReference type="InterPro" id="IPR014017">
    <property type="entry name" value="DNA_helicase_UvrD-like_C"/>
</dbReference>
<dbReference type="GO" id="GO:0000724">
    <property type="term" value="P:double-strand break repair via homologous recombination"/>
    <property type="evidence" value="ECO:0007669"/>
    <property type="project" value="UniProtKB-UniRule"/>
</dbReference>
<evidence type="ECO:0000256" key="5">
    <source>
        <dbReference type="ARBA" id="ARBA00022801"/>
    </source>
</evidence>
<evidence type="ECO:0000256" key="14">
    <source>
        <dbReference type="ARBA" id="ARBA00048988"/>
    </source>
</evidence>
<keyword evidence="11 15" id="KW-0234">DNA repair</keyword>
<evidence type="ECO:0000259" key="19">
    <source>
        <dbReference type="PROSITE" id="PS51217"/>
    </source>
</evidence>
<comment type="similarity">
    <text evidence="15">Belongs to the helicase family. UvrD subfamily.</text>
</comment>
<dbReference type="Gene3D" id="3.40.50.300">
    <property type="entry name" value="P-loop containing nucleotide triphosphate hydrolases"/>
    <property type="match status" value="2"/>
</dbReference>
<dbReference type="NCBIfam" id="TIGR00609">
    <property type="entry name" value="recB"/>
    <property type="match status" value="1"/>
</dbReference>
<evidence type="ECO:0000256" key="6">
    <source>
        <dbReference type="ARBA" id="ARBA00022806"/>
    </source>
</evidence>
<comment type="domain">
    <text evidence="15">The C-terminal domain has nuclease activity and interacts with RecD. It interacts with RecA, facilitating its loading onto ssDNA.</text>
</comment>
<accession>A0A4V6QD31</accession>
<dbReference type="GO" id="GO:0008854">
    <property type="term" value="F:exodeoxyribonuclease V activity"/>
    <property type="evidence" value="ECO:0007669"/>
    <property type="project" value="UniProtKB-EC"/>
</dbReference>
<keyword evidence="5 15" id="KW-0378">Hydrolase</keyword>
<evidence type="ECO:0000256" key="8">
    <source>
        <dbReference type="ARBA" id="ARBA00022840"/>
    </source>
</evidence>
<keyword evidence="1 15" id="KW-0540">Nuclease</keyword>
<dbReference type="CDD" id="cd22352">
    <property type="entry name" value="RecB_C-like"/>
    <property type="match status" value="1"/>
</dbReference>
<name>A0A4V6QD31_9BURK</name>
<keyword evidence="6 15" id="KW-0347">Helicase</keyword>
<evidence type="ECO:0000256" key="7">
    <source>
        <dbReference type="ARBA" id="ARBA00022839"/>
    </source>
</evidence>
<gene>
    <name evidence="15" type="primary">recB</name>
    <name evidence="20" type="ORF">BX592_11022</name>
</gene>
<keyword evidence="2 15" id="KW-0479">Metal-binding</keyword>
<feature type="binding site" evidence="16">
    <location>
        <begin position="31"/>
        <end position="38"/>
    </location>
    <ligand>
        <name>ATP</name>
        <dbReference type="ChEBI" id="CHEBI:30616"/>
    </ligand>
</feature>
<evidence type="ECO:0000259" key="18">
    <source>
        <dbReference type="PROSITE" id="PS51198"/>
    </source>
</evidence>
<dbReference type="InterPro" id="IPR011335">
    <property type="entry name" value="Restrct_endonuc-II-like"/>
</dbReference>
<comment type="caution">
    <text evidence="20">The sequence shown here is derived from an EMBL/GenBank/DDBJ whole genome shotgun (WGS) entry which is preliminary data.</text>
</comment>
<feature type="binding site" evidence="15">
    <location>
        <position position="1047"/>
    </location>
    <ligand>
        <name>Mg(2+)</name>
        <dbReference type="ChEBI" id="CHEBI:18420"/>
    </ligand>
</feature>
<keyword evidence="10 15" id="KW-0238">DNA-binding</keyword>
<feature type="binding site" evidence="15">
    <location>
        <position position="1188"/>
    </location>
    <ligand>
        <name>Mg(2+)</name>
        <dbReference type="ChEBI" id="CHEBI:18420"/>
    </ligand>
</feature>
<evidence type="ECO:0000256" key="4">
    <source>
        <dbReference type="ARBA" id="ARBA00022763"/>
    </source>
</evidence>
<feature type="domain" description="UvrD-like helicase ATP-binding" evidence="18">
    <location>
        <begin position="10"/>
        <end position="483"/>
    </location>
</feature>
<dbReference type="InterPro" id="IPR011604">
    <property type="entry name" value="PDDEXK-like_dom_sf"/>
</dbReference>
<keyword evidence="17" id="KW-0175">Coiled coil</keyword>
<keyword evidence="8 15" id="KW-0067">ATP-binding</keyword>
<dbReference type="EC" id="3.1.11.5" evidence="15"/>
<keyword evidence="9 15" id="KW-0460">Magnesium</keyword>
<keyword evidence="12 15" id="KW-0413">Isomerase</keyword>
<comment type="catalytic activity">
    <reaction evidence="15">
        <text>Exonucleolytic cleavage (in the presence of ATP) in either 5'- to 3'- or 3'- to 5'-direction to yield 5'-phosphooligonucleotides.</text>
        <dbReference type="EC" id="3.1.11.5"/>
    </reaction>
</comment>
<dbReference type="Gene3D" id="1.10.486.10">
    <property type="entry name" value="PCRA, domain 4"/>
    <property type="match status" value="1"/>
</dbReference>
<reference evidence="20 21" key="1">
    <citation type="submission" date="2019-03" db="EMBL/GenBank/DDBJ databases">
        <title>Genomic Encyclopedia of Type Strains, Phase III (KMG-III): the genomes of soil and plant-associated and newly described type strains.</title>
        <authorList>
            <person name="Whitman W."/>
        </authorList>
    </citation>
    <scope>NUCLEOTIDE SEQUENCE [LARGE SCALE GENOMIC DNA]</scope>
    <source>
        <strain evidence="20 21">LMG 29544</strain>
    </source>
</reference>
<dbReference type="PROSITE" id="PS51217">
    <property type="entry name" value="UVRD_HELICASE_CTER"/>
    <property type="match status" value="1"/>
</dbReference>
<dbReference type="GO" id="GO:0005524">
    <property type="term" value="F:ATP binding"/>
    <property type="evidence" value="ECO:0007669"/>
    <property type="project" value="UniProtKB-UniRule"/>
</dbReference>
<dbReference type="Gene3D" id="1.10.3170.10">
    <property type="entry name" value="Recbcd, chain B, domain 2"/>
    <property type="match status" value="1"/>
</dbReference>
<organism evidence="20 21">
    <name type="scientific">Paraburkholderia rhizosphaerae</name>
    <dbReference type="NCBI Taxonomy" id="480658"/>
    <lineage>
        <taxon>Bacteria</taxon>
        <taxon>Pseudomonadati</taxon>
        <taxon>Pseudomonadota</taxon>
        <taxon>Betaproteobacteria</taxon>
        <taxon>Burkholderiales</taxon>
        <taxon>Burkholderiaceae</taxon>
        <taxon>Paraburkholderia</taxon>
    </lineage>
</organism>
<evidence type="ECO:0000256" key="1">
    <source>
        <dbReference type="ARBA" id="ARBA00022722"/>
    </source>
</evidence>
<comment type="function">
    <text evidence="15">A helicase/nuclease that prepares dsDNA breaks (DSB) for recombinational DNA repair. Binds to DSBs and unwinds DNA via a highly rapid and processive ATP-dependent bidirectional helicase activity. Unwinds dsDNA until it encounters a Chi (crossover hotspot instigator) sequence from the 3' direction. Cuts ssDNA a few nucleotides 3' to the Chi site. The properties and activities of the enzyme are changed at Chi. The Chi-altered holoenzyme produces a long 3'-ssDNA overhang and facilitates RecA-binding to the ssDNA for homologous DNA recombination and repair. Holoenzyme degrades any linearized DNA that is unable to undergo homologous recombination. In the holoenzyme this subunit contributes ATPase, 3'-5' helicase, exonuclease activity and loads RecA onto ssDNA.</text>
</comment>
<evidence type="ECO:0000256" key="15">
    <source>
        <dbReference type="HAMAP-Rule" id="MF_01485"/>
    </source>
</evidence>
<feature type="binding site" evidence="15">
    <location>
        <position position="1175"/>
    </location>
    <ligand>
        <name>Mg(2+)</name>
        <dbReference type="ChEBI" id="CHEBI:18420"/>
    </ligand>
</feature>
<dbReference type="Pfam" id="PF12705">
    <property type="entry name" value="PDDEXK_1"/>
    <property type="match status" value="1"/>
</dbReference>
<evidence type="ECO:0000256" key="10">
    <source>
        <dbReference type="ARBA" id="ARBA00023125"/>
    </source>
</evidence>
<dbReference type="InterPro" id="IPR027417">
    <property type="entry name" value="P-loop_NTPase"/>
</dbReference>
<comment type="miscellaneous">
    <text evidence="15">In the RecBCD complex, RecB has a slow 3'-5' helicase, an exonuclease activity and loads RecA onto ssDNA, RecD has a fast 5'-3' helicase activity, while RecC stimulates the ATPase and processivity of the RecB helicase and contributes to recognition of the Chi site.</text>
</comment>
<dbReference type="InterPro" id="IPR004586">
    <property type="entry name" value="RecB"/>
</dbReference>
<feature type="active site" description="For nuclease activity" evidence="15">
    <location>
        <position position="1188"/>
    </location>
</feature>
<dbReference type="GO" id="GO:0003677">
    <property type="term" value="F:DNA binding"/>
    <property type="evidence" value="ECO:0007669"/>
    <property type="project" value="UniProtKB-UniRule"/>
</dbReference>
<evidence type="ECO:0000256" key="2">
    <source>
        <dbReference type="ARBA" id="ARBA00022723"/>
    </source>
</evidence>
<dbReference type="EMBL" id="SORE01000010">
    <property type="protein sequence ID" value="TDY49771.1"/>
    <property type="molecule type" value="Genomic_DNA"/>
</dbReference>
<comment type="subunit">
    <text evidence="15">Heterotrimer of RecB, RecC and RecD. All subunits contribute to DNA-binding. Interacts with RecA.</text>
</comment>
<comment type="cofactor">
    <cofactor evidence="15">
        <name>Mg(2+)</name>
        <dbReference type="ChEBI" id="CHEBI:18420"/>
    </cofactor>
    <text evidence="15">Binds 1 Mg(2+) ion per subunit.</text>
</comment>
<dbReference type="InterPro" id="IPR014016">
    <property type="entry name" value="UvrD-like_ATP-bd"/>
</dbReference>
<dbReference type="Pfam" id="PF00580">
    <property type="entry name" value="UvrD-helicase"/>
    <property type="match status" value="1"/>
</dbReference>
<dbReference type="InterPro" id="IPR038726">
    <property type="entry name" value="PDDEXK_AddAB-type"/>
</dbReference>
<dbReference type="InterPro" id="IPR000212">
    <property type="entry name" value="DNA_helicase_UvrD/REP"/>
</dbReference>
<proteinExistence type="inferred from homology"/>
<evidence type="ECO:0000256" key="3">
    <source>
        <dbReference type="ARBA" id="ARBA00022741"/>
    </source>
</evidence>
<evidence type="ECO:0000256" key="16">
    <source>
        <dbReference type="PROSITE-ProRule" id="PRU00560"/>
    </source>
</evidence>
<dbReference type="PANTHER" id="PTHR11070">
    <property type="entry name" value="UVRD / RECB / PCRA DNA HELICASE FAMILY MEMBER"/>
    <property type="match status" value="1"/>
</dbReference>
<dbReference type="PANTHER" id="PTHR11070:SF23">
    <property type="entry name" value="RECBCD ENZYME SUBUNIT RECB"/>
    <property type="match status" value="1"/>
</dbReference>
<dbReference type="GO" id="GO:0000287">
    <property type="term" value="F:magnesium ion binding"/>
    <property type="evidence" value="ECO:0007669"/>
    <property type="project" value="UniProtKB-UniRule"/>
</dbReference>
<dbReference type="RefSeq" id="WP_134192509.1">
    <property type="nucleotide sequence ID" value="NZ_JBHLUW010000025.1"/>
</dbReference>
<dbReference type="EC" id="5.6.2.4" evidence="15"/>
<evidence type="ECO:0000256" key="13">
    <source>
        <dbReference type="ARBA" id="ARBA00034617"/>
    </source>
</evidence>
<dbReference type="Proteomes" id="UP000295509">
    <property type="component" value="Unassembled WGS sequence"/>
</dbReference>
<dbReference type="GO" id="GO:0005829">
    <property type="term" value="C:cytosol"/>
    <property type="evidence" value="ECO:0007669"/>
    <property type="project" value="TreeGrafter"/>
</dbReference>
<keyword evidence="3 15" id="KW-0547">Nucleotide-binding</keyword>
<sequence length="1292" mass="142912">MSDDLTTSTADAAAPLDPLRFPLRGSSLIEASAGTGKTFTIAMLYVRLVLGHSGSDENGARALTPPEILVVTFTDAATKELRERIRARLVEAADYFRAAPDDVIAAQRPPGEDLLHDLRAEYEPEDWPGCARRLQLAAEWMDEAAVSTIHGWCNRMLSEHAFDSDSLFSQTLETDQSTLHAEVVRDYWRTFLSPLDAASASEVREWFKGPHQLQSTVGRLVGHADLLPQPQPPEITLKNAREKRRAHLARLKQNWSTWCDELQRILEEAREKRQFNAQRLNRANCQMWFEKLRAWAADPSMARPAFDDKAAVWERLTPTGLAEIWKIGEPPKHAALDAMAELKKALDDQPTAYHDLLCHAAHWVAQRFSAEETKRSQMGFDDLLTRLRDALHSPNGERLADIIRKQYPVALIDEFQDTDPVQYAIFDAVYRIKQNDQDTAIILIGDPKQAIYAFRGADIYTYLAARRACAGRLFTLKKNFRSTVAMVSAVNRCFEAAEARTDSPGAFLFRDARNGDNPLPFVAADAQGRKEALQAEGRALPALTAWWMPPAESGAALSKDVYMRGMAASCASEMVRLLNLGQADEAGFAGARGFTPLQPAHIAVLVNNGDEARAIRTALAERGVRSVYLSDRDSVFQTEQAGELRHWLAACAEPDDGRLVRAALATATLGLDWAELDALTHDEIAWETRVLQFRGYRDAWRTKGVLPMLRQLLHDFHVPQRLIGRAAGAPVNGERVLTNLLHLAELLQQASTQLDGEHALIRYVDEELADQAGGVGGDARQIRLESDAGLVQVVTIHKSKGLEYPLVFLPFAGNYRPAKPDDMPLKWHDDAGQLHVTLKDASVLPQVDRERLGEDLRKLYVALTRARYATWVGIAPIASIELSAFGYLLSGGEAIVPGALGELLSQLRDAHTDISVVEAPAPSGEVFASRDSQAPRGTARTLSRVVREHWWIASYSSLRKVDGVIGGVAAHESISPLAAAGTGEPHPAPDTRGQDVYQELAGAKTPDESSEAAWPGAQASGSASALAAADQTLHGLPRGADAGTFIHELMEWAATEGFAEIVDRPDFVRDMVARRCSVRGWERWIDPLTSWLLRLLREPLRIPTSMLSTVGGKPVAPVTLSALKTYVPEMEFWVAAHNVEAQALDRMVCDMTLDGAARPALEAAQLNGMLKGFIDLVFEHDGRFYVADYKSNWLGPDNAAYTPARMRAQILHSRYELQYVLYLFALHRLLKTRLPDYDYDRHVGGAVYLFLRGSHAESQGLHVERPPRELIEQLDALFAKRVSGTELAGDFA</sequence>
<comment type="domain">
    <text evidence="15">The N-terminal DNA-binding domain is a ssDNA-dependent ATPase and has ATP-dependent 3'-5' helicase function. This domain interacts with RecC.</text>
</comment>
<dbReference type="SUPFAM" id="SSF52540">
    <property type="entry name" value="P-loop containing nucleoside triphosphate hydrolases"/>
    <property type="match status" value="1"/>
</dbReference>
<evidence type="ECO:0000313" key="21">
    <source>
        <dbReference type="Proteomes" id="UP000295509"/>
    </source>
</evidence>
<dbReference type="SUPFAM" id="SSF52980">
    <property type="entry name" value="Restriction endonuclease-like"/>
    <property type="match status" value="1"/>
</dbReference>
<dbReference type="GO" id="GO:0009338">
    <property type="term" value="C:exodeoxyribonuclease V complex"/>
    <property type="evidence" value="ECO:0007669"/>
    <property type="project" value="TreeGrafter"/>
</dbReference>
<dbReference type="Pfam" id="PF13361">
    <property type="entry name" value="UvrD_C"/>
    <property type="match status" value="1"/>
</dbReference>
<evidence type="ECO:0000313" key="20">
    <source>
        <dbReference type="EMBL" id="TDY49771.1"/>
    </source>
</evidence>
<protein>
    <recommendedName>
        <fullName evidence="15">RecBCD enzyme subunit RecB</fullName>
        <ecNumber evidence="15">3.1.11.5</ecNumber>
        <ecNumber evidence="15">5.6.2.4</ecNumber>
    </recommendedName>
    <alternativeName>
        <fullName evidence="15">DNA 3'-5' helicase subunit RecB</fullName>
    </alternativeName>
    <alternativeName>
        <fullName evidence="15">Exonuclease V subunit RecB</fullName>
        <shortName evidence="15">ExoV subunit RecB</shortName>
    </alternativeName>
    <alternativeName>
        <fullName evidence="15">Helicase/nuclease RecBCD subunit RecB</fullName>
    </alternativeName>
</protein>